<dbReference type="GO" id="GO:0005886">
    <property type="term" value="C:plasma membrane"/>
    <property type="evidence" value="ECO:0007669"/>
    <property type="project" value="UniProtKB-SubCell"/>
</dbReference>
<dbReference type="Proteomes" id="UP000502298">
    <property type="component" value="Chromosome"/>
</dbReference>
<evidence type="ECO:0000256" key="8">
    <source>
        <dbReference type="SAM" id="Phobius"/>
    </source>
</evidence>
<dbReference type="InterPro" id="IPR025857">
    <property type="entry name" value="MacB_PCD"/>
</dbReference>
<comment type="subcellular location">
    <subcellularLocation>
        <location evidence="1">Cell membrane</location>
        <topology evidence="1">Multi-pass membrane protein</topology>
    </subcellularLocation>
</comment>
<feature type="compositionally biased region" description="Basic and acidic residues" evidence="7">
    <location>
        <begin position="90"/>
        <end position="101"/>
    </location>
</feature>
<evidence type="ECO:0000259" key="10">
    <source>
        <dbReference type="Pfam" id="PF12704"/>
    </source>
</evidence>
<keyword evidence="3 8" id="KW-0812">Transmembrane</keyword>
<feature type="transmembrane region" description="Helical" evidence="8">
    <location>
        <begin position="382"/>
        <end position="402"/>
    </location>
</feature>
<keyword evidence="2" id="KW-1003">Cell membrane</keyword>
<dbReference type="EMBL" id="CP050804">
    <property type="protein sequence ID" value="QJC21580.1"/>
    <property type="molecule type" value="Genomic_DNA"/>
</dbReference>
<dbReference type="Pfam" id="PF12704">
    <property type="entry name" value="MacB_PCD"/>
    <property type="match status" value="1"/>
</dbReference>
<evidence type="ECO:0000256" key="1">
    <source>
        <dbReference type="ARBA" id="ARBA00004651"/>
    </source>
</evidence>
<dbReference type="PANTHER" id="PTHR30572">
    <property type="entry name" value="MEMBRANE COMPONENT OF TRANSPORTER-RELATED"/>
    <property type="match status" value="1"/>
</dbReference>
<dbReference type="RefSeq" id="WP_168917520.1">
    <property type="nucleotide sequence ID" value="NZ_CP050804.1"/>
</dbReference>
<dbReference type="PANTHER" id="PTHR30572:SF4">
    <property type="entry name" value="ABC TRANSPORTER PERMEASE YTRF"/>
    <property type="match status" value="1"/>
</dbReference>
<keyword evidence="12" id="KW-1185">Reference proteome</keyword>
<dbReference type="InterPro" id="IPR003838">
    <property type="entry name" value="ABC3_permease_C"/>
</dbReference>
<feature type="domain" description="MacB-like periplasmic core" evidence="10">
    <location>
        <begin position="35"/>
        <end position="254"/>
    </location>
</feature>
<accession>A0A6H2EK45</accession>
<sequence length="419" mass="43667">MSKYNIGHKIRQRRAAIADLLADVAIELRARMARTILMMAAVALSTGALLASVGISQNAAHQVDADIAASTIDQILLTKADGTGDGPGGDADRASRGPDGQKVETYFYPADAKERLLKIDTVAAVGRRSNLLDAIHPTITHPITHDEINTISIIGAEASYLDAANVDKPTQAWMLDQAYDVVFLGESAAEKLDIPVTSDTRGLKVLVDGLAYSVAGFLPGETLENHIVLPLKTAFHLAGGDKQTDILIRTKIGAGSQVSNVARLALMPNQPEKLSVSQVVSVESIRENVSGQLAQQAAWVGAFLIVLTVLLIANSMIVSVTARTTEIGVRRALGSSRGRVAAVFWVEGAVTGALGGLVGSAVASVIIVGVSAVSGWTALLNIGWIMLGPVLGAAVGVVASAYPAARASMIHPAIAVRSN</sequence>
<protein>
    <submittedName>
        <fullName evidence="11">FtsX-like permease family protein</fullName>
    </submittedName>
</protein>
<evidence type="ECO:0000313" key="12">
    <source>
        <dbReference type="Proteomes" id="UP000502298"/>
    </source>
</evidence>
<keyword evidence="5 8" id="KW-0472">Membrane</keyword>
<organism evidence="11 12">
    <name type="scientific">Arcanobacterium buesumense</name>
    <dbReference type="NCBI Taxonomy" id="2722751"/>
    <lineage>
        <taxon>Bacteria</taxon>
        <taxon>Bacillati</taxon>
        <taxon>Actinomycetota</taxon>
        <taxon>Actinomycetes</taxon>
        <taxon>Actinomycetales</taxon>
        <taxon>Actinomycetaceae</taxon>
        <taxon>Arcanobacterium</taxon>
    </lineage>
</organism>
<keyword evidence="4 8" id="KW-1133">Transmembrane helix</keyword>
<evidence type="ECO:0000256" key="4">
    <source>
        <dbReference type="ARBA" id="ARBA00022989"/>
    </source>
</evidence>
<comment type="similarity">
    <text evidence="6">Belongs to the ABC-4 integral membrane protein family.</text>
</comment>
<feature type="transmembrane region" description="Helical" evidence="8">
    <location>
        <begin position="36"/>
        <end position="55"/>
    </location>
</feature>
<dbReference type="AlphaFoldDB" id="A0A6H2EK45"/>
<evidence type="ECO:0000259" key="9">
    <source>
        <dbReference type="Pfam" id="PF02687"/>
    </source>
</evidence>
<name>A0A6H2EK45_9ACTO</name>
<evidence type="ECO:0000256" key="2">
    <source>
        <dbReference type="ARBA" id="ARBA00022475"/>
    </source>
</evidence>
<feature type="transmembrane region" description="Helical" evidence="8">
    <location>
        <begin position="343"/>
        <end position="370"/>
    </location>
</feature>
<dbReference type="GO" id="GO:0022857">
    <property type="term" value="F:transmembrane transporter activity"/>
    <property type="evidence" value="ECO:0007669"/>
    <property type="project" value="TreeGrafter"/>
</dbReference>
<evidence type="ECO:0000256" key="5">
    <source>
        <dbReference type="ARBA" id="ARBA00023136"/>
    </source>
</evidence>
<dbReference type="Pfam" id="PF02687">
    <property type="entry name" value="FtsX"/>
    <property type="match status" value="1"/>
</dbReference>
<feature type="region of interest" description="Disordered" evidence="7">
    <location>
        <begin position="80"/>
        <end position="101"/>
    </location>
</feature>
<gene>
    <name evidence="11" type="ORF">HC352_03020</name>
</gene>
<dbReference type="KEGG" id="arca:HC352_03020"/>
<feature type="domain" description="ABC3 transporter permease C-terminal" evidence="9">
    <location>
        <begin position="301"/>
        <end position="410"/>
    </location>
</feature>
<feature type="transmembrane region" description="Helical" evidence="8">
    <location>
        <begin position="297"/>
        <end position="322"/>
    </location>
</feature>
<evidence type="ECO:0000256" key="7">
    <source>
        <dbReference type="SAM" id="MobiDB-lite"/>
    </source>
</evidence>
<evidence type="ECO:0000256" key="3">
    <source>
        <dbReference type="ARBA" id="ARBA00022692"/>
    </source>
</evidence>
<reference evidence="11 12" key="1">
    <citation type="submission" date="2020-03" db="EMBL/GenBank/DDBJ databases">
        <title>Complete genome of Arcanobacterium buesumensis sp. nov. strain 2701.</title>
        <authorList>
            <person name="Borowiak M."/>
            <person name="Alssahen M."/>
            <person name="Laemmler C."/>
            <person name="Malorny B."/>
            <person name="Hassan A."/>
            <person name="Prenger-Berninghoff E."/>
            <person name="Ploetz M."/>
            <person name="Abdulmawjood A."/>
        </authorList>
    </citation>
    <scope>NUCLEOTIDE SEQUENCE [LARGE SCALE GENOMIC DNA]</scope>
    <source>
        <strain evidence="11 12">2701</strain>
    </source>
</reference>
<dbReference type="InterPro" id="IPR050250">
    <property type="entry name" value="Macrolide_Exporter_MacB"/>
</dbReference>
<evidence type="ECO:0000256" key="6">
    <source>
        <dbReference type="ARBA" id="ARBA00038076"/>
    </source>
</evidence>
<evidence type="ECO:0000313" key="11">
    <source>
        <dbReference type="EMBL" id="QJC21580.1"/>
    </source>
</evidence>
<proteinExistence type="inferred from homology"/>